<accession>A5DKJ4</accession>
<dbReference type="EMBL" id="CH408158">
    <property type="protein sequence ID" value="EDK39697.2"/>
    <property type="molecule type" value="Genomic_DNA"/>
</dbReference>
<dbReference type="Pfam" id="PF04938">
    <property type="entry name" value="SIP1"/>
    <property type="match status" value="1"/>
</dbReference>
<protein>
    <recommendedName>
        <fullName evidence="5">Survival motor neuron interacting protein 1</fullName>
    </recommendedName>
</protein>
<dbReference type="InParanoid" id="A5DKJ4"/>
<dbReference type="GO" id="GO:0005634">
    <property type="term" value="C:nucleus"/>
    <property type="evidence" value="ECO:0007669"/>
    <property type="project" value="TreeGrafter"/>
</dbReference>
<evidence type="ECO:0000313" key="3">
    <source>
        <dbReference type="EMBL" id="EDK39697.2"/>
    </source>
</evidence>
<sequence length="246" mass="28111">MSKRIGEARSGVSKRARESEDDANIGKYTQGPLDEAFGSHPVLPMEGDSDVTNYLKEVRREALSDETVVFATRDRNISKSSTLTNDKPESNKKFQIWAKTVMDKFMDQKTDMKQSQQKNSYTYPDTSVEWRTLIMGSEPPEHTYFMALTHSSVVKLIVYATKWLSAKTSPNLSLWLFTLLVRLDTPLDYSETAVLRETAKKAIRIYTRANHQLDSTTKYTFAYLVAIIGIYYGQQDLLHEIDTIDL</sequence>
<evidence type="ECO:0008006" key="5">
    <source>
        <dbReference type="Google" id="ProtNLM"/>
    </source>
</evidence>
<dbReference type="OrthoDB" id="428895at2759"/>
<comment type="similarity">
    <text evidence="1">Belongs to the gemin-2 family.</text>
</comment>
<dbReference type="STRING" id="294746.A5DKJ4"/>
<dbReference type="Gene3D" id="1.20.58.1070">
    <property type="match status" value="1"/>
</dbReference>
<dbReference type="AlphaFoldDB" id="A5DKJ4"/>
<gene>
    <name evidence="3" type="ORF">PGUG_03795</name>
</gene>
<reference evidence="3 4" key="1">
    <citation type="journal article" date="2009" name="Nature">
        <title>Evolution of pathogenicity and sexual reproduction in eight Candida genomes.</title>
        <authorList>
            <person name="Butler G."/>
            <person name="Rasmussen M.D."/>
            <person name="Lin M.F."/>
            <person name="Santos M.A."/>
            <person name="Sakthikumar S."/>
            <person name="Munro C.A."/>
            <person name="Rheinbay E."/>
            <person name="Grabherr M."/>
            <person name="Forche A."/>
            <person name="Reedy J.L."/>
            <person name="Agrafioti I."/>
            <person name="Arnaud M.B."/>
            <person name="Bates S."/>
            <person name="Brown A.J."/>
            <person name="Brunke S."/>
            <person name="Costanzo M.C."/>
            <person name="Fitzpatrick D.A."/>
            <person name="de Groot P.W."/>
            <person name="Harris D."/>
            <person name="Hoyer L.L."/>
            <person name="Hube B."/>
            <person name="Klis F.M."/>
            <person name="Kodira C."/>
            <person name="Lennard N."/>
            <person name="Logue M.E."/>
            <person name="Martin R."/>
            <person name="Neiman A.M."/>
            <person name="Nikolaou E."/>
            <person name="Quail M.A."/>
            <person name="Quinn J."/>
            <person name="Santos M.C."/>
            <person name="Schmitzberger F.F."/>
            <person name="Sherlock G."/>
            <person name="Shah P."/>
            <person name="Silverstein K.A."/>
            <person name="Skrzypek M.S."/>
            <person name="Soll D."/>
            <person name="Staggs R."/>
            <person name="Stansfield I."/>
            <person name="Stumpf M.P."/>
            <person name="Sudbery P.E."/>
            <person name="Srikantha T."/>
            <person name="Zeng Q."/>
            <person name="Berman J."/>
            <person name="Berriman M."/>
            <person name="Heitman J."/>
            <person name="Gow N.A."/>
            <person name="Lorenz M.C."/>
            <person name="Birren B.W."/>
            <person name="Kellis M."/>
            <person name="Cuomo C.A."/>
        </authorList>
    </citation>
    <scope>NUCLEOTIDE SEQUENCE [LARGE SCALE GENOMIC DNA]</scope>
    <source>
        <strain evidence="4">ATCC 6260 / CBS 566 / DSM 6381 / JCM 1539 / NBRC 10279 / NRRL Y-324</strain>
    </source>
</reference>
<dbReference type="Proteomes" id="UP000001997">
    <property type="component" value="Unassembled WGS sequence"/>
</dbReference>
<dbReference type="GO" id="GO:0032797">
    <property type="term" value="C:SMN complex"/>
    <property type="evidence" value="ECO:0007669"/>
    <property type="project" value="TreeGrafter"/>
</dbReference>
<dbReference type="OMA" id="DIFENCA"/>
<feature type="region of interest" description="Disordered" evidence="2">
    <location>
        <begin position="1"/>
        <end position="40"/>
    </location>
</feature>
<dbReference type="PANTHER" id="PTHR12794:SF0">
    <property type="entry name" value="GEM-ASSOCIATED PROTEIN 2"/>
    <property type="match status" value="1"/>
</dbReference>
<dbReference type="GeneID" id="5125931"/>
<organism evidence="3 4">
    <name type="scientific">Meyerozyma guilliermondii (strain ATCC 6260 / CBS 566 / DSM 6381 / JCM 1539 / NBRC 10279 / NRRL Y-324)</name>
    <name type="common">Yeast</name>
    <name type="synonym">Candida guilliermondii</name>
    <dbReference type="NCBI Taxonomy" id="294746"/>
    <lineage>
        <taxon>Eukaryota</taxon>
        <taxon>Fungi</taxon>
        <taxon>Dikarya</taxon>
        <taxon>Ascomycota</taxon>
        <taxon>Saccharomycotina</taxon>
        <taxon>Pichiomycetes</taxon>
        <taxon>Debaryomycetaceae</taxon>
        <taxon>Meyerozyma</taxon>
    </lineage>
</organism>
<proteinExistence type="inferred from homology"/>
<dbReference type="InterPro" id="IPR035426">
    <property type="entry name" value="Gemin2/Brr1"/>
</dbReference>
<dbReference type="KEGG" id="pgu:PGUG_03795"/>
<dbReference type="RefSeq" id="XP_001484414.2">
    <property type="nucleotide sequence ID" value="XM_001484364.1"/>
</dbReference>
<dbReference type="PANTHER" id="PTHR12794">
    <property type="entry name" value="GEMIN2"/>
    <property type="match status" value="1"/>
</dbReference>
<evidence type="ECO:0000313" key="4">
    <source>
        <dbReference type="Proteomes" id="UP000001997"/>
    </source>
</evidence>
<dbReference type="GO" id="GO:0000387">
    <property type="term" value="P:spliceosomal snRNP assembly"/>
    <property type="evidence" value="ECO:0007669"/>
    <property type="project" value="InterPro"/>
</dbReference>
<dbReference type="VEuPathDB" id="FungiDB:PGUG_03795"/>
<dbReference type="eggNOG" id="ENOG502SCAA">
    <property type="taxonomic scope" value="Eukaryota"/>
</dbReference>
<keyword evidence="4" id="KW-1185">Reference proteome</keyword>
<evidence type="ECO:0000256" key="1">
    <source>
        <dbReference type="ARBA" id="ARBA00025758"/>
    </source>
</evidence>
<evidence type="ECO:0000256" key="2">
    <source>
        <dbReference type="SAM" id="MobiDB-lite"/>
    </source>
</evidence>
<name>A5DKJ4_PICGU</name>
<dbReference type="HOGENOM" id="CLU_083380_0_0_1"/>